<evidence type="ECO:0000313" key="2">
    <source>
        <dbReference type="EMBL" id="HEC56639.1"/>
    </source>
</evidence>
<accession>A0A7J2S1P3</accession>
<sequence>MIVDTRRCDGCGRCVEVCPSGMLEVLPDDYDRPVVRVKDGLSSSIGYV</sequence>
<dbReference type="AlphaFoldDB" id="A0A7J2S1P3"/>
<protein>
    <submittedName>
        <fullName evidence="2">4Fe-4S dicluster domain-containing protein</fullName>
    </submittedName>
</protein>
<organism evidence="2">
    <name type="scientific">Candidatus Syntropharchaeum butanivorans</name>
    <dbReference type="NCBI Taxonomy" id="1839936"/>
    <lineage>
        <taxon>Archaea</taxon>
        <taxon>Methanobacteriati</taxon>
        <taxon>Methanobacteriota</taxon>
        <taxon>Stenosarchaea group</taxon>
        <taxon>Methanomicrobia</taxon>
        <taxon>Methanosarcinales</taxon>
        <taxon>ANME-2 cluster</taxon>
        <taxon>Candidatus Syntropharchaeum</taxon>
    </lineage>
</organism>
<name>A0A7J2S1P3_9EURY</name>
<reference evidence="2" key="1">
    <citation type="journal article" date="2020" name="mSystems">
        <title>Genome- and Community-Level Interaction Insights into Carbon Utilization and Element Cycling Functions of Hydrothermarchaeota in Hydrothermal Sediment.</title>
        <authorList>
            <person name="Zhou Z."/>
            <person name="Liu Y."/>
            <person name="Xu W."/>
            <person name="Pan J."/>
            <person name="Luo Z.H."/>
            <person name="Li M."/>
        </authorList>
    </citation>
    <scope>NUCLEOTIDE SEQUENCE [LARGE SCALE GENOMIC DNA]</scope>
    <source>
        <strain evidence="2">HyVt-386</strain>
    </source>
</reference>
<dbReference type="EMBL" id="DRIE01000032">
    <property type="protein sequence ID" value="HEC56639.1"/>
    <property type="molecule type" value="Genomic_DNA"/>
</dbReference>
<dbReference type="InterPro" id="IPR017900">
    <property type="entry name" value="4Fe4S_Fe_S_CS"/>
</dbReference>
<dbReference type="PROSITE" id="PS00198">
    <property type="entry name" value="4FE4S_FER_1"/>
    <property type="match status" value="1"/>
</dbReference>
<gene>
    <name evidence="2" type="ORF">ENI32_01955</name>
</gene>
<dbReference type="Pfam" id="PF00037">
    <property type="entry name" value="Fer4"/>
    <property type="match status" value="1"/>
</dbReference>
<dbReference type="Gene3D" id="3.30.70.20">
    <property type="match status" value="1"/>
</dbReference>
<evidence type="ECO:0000259" key="1">
    <source>
        <dbReference type="PROSITE" id="PS51379"/>
    </source>
</evidence>
<dbReference type="GO" id="GO:0016491">
    <property type="term" value="F:oxidoreductase activity"/>
    <property type="evidence" value="ECO:0007669"/>
    <property type="project" value="UniProtKB-ARBA"/>
</dbReference>
<dbReference type="InterPro" id="IPR017896">
    <property type="entry name" value="4Fe4S_Fe-S-bd"/>
</dbReference>
<comment type="caution">
    <text evidence="2">The sequence shown here is derived from an EMBL/GenBank/DDBJ whole genome shotgun (WGS) entry which is preliminary data.</text>
</comment>
<proteinExistence type="predicted"/>
<dbReference type="PROSITE" id="PS51379">
    <property type="entry name" value="4FE4S_FER_2"/>
    <property type="match status" value="1"/>
</dbReference>
<feature type="domain" description="4Fe-4S ferredoxin-type" evidence="1">
    <location>
        <begin position="1"/>
        <end position="28"/>
    </location>
</feature>
<dbReference type="Proteomes" id="UP000885936">
    <property type="component" value="Unassembled WGS sequence"/>
</dbReference>
<dbReference type="SUPFAM" id="SSF54862">
    <property type="entry name" value="4Fe-4S ferredoxins"/>
    <property type="match status" value="1"/>
</dbReference>